<evidence type="ECO:0000313" key="3">
    <source>
        <dbReference type="EMBL" id="XCC63387.1"/>
    </source>
</evidence>
<keyword evidence="1" id="KW-0238">DNA-binding</keyword>
<organism evidence="3">
    <name type="scientific">Christensenella massiliensis</name>
    <dbReference type="NCBI Taxonomy" id="1805714"/>
    <lineage>
        <taxon>Bacteria</taxon>
        <taxon>Bacillati</taxon>
        <taxon>Bacillota</taxon>
        <taxon>Clostridia</taxon>
        <taxon>Christensenellales</taxon>
        <taxon>Christensenellaceae</taxon>
        <taxon>Christensenella</taxon>
    </lineage>
</organism>
<reference evidence="3" key="1">
    <citation type="submission" date="2023-02" db="EMBL/GenBank/DDBJ databases">
        <title>Gut commensal Christensenella minuta modulates host metabolism via a new class of secondary bile acids.</title>
        <authorList>
            <person name="Liu C."/>
        </authorList>
    </citation>
    <scope>NUCLEOTIDE SEQUENCE</scope>
    <source>
        <strain evidence="3">CA70</strain>
    </source>
</reference>
<dbReference type="Gene3D" id="1.10.1660.10">
    <property type="match status" value="1"/>
</dbReference>
<dbReference type="SMART" id="SM00871">
    <property type="entry name" value="AraC_E_bind"/>
    <property type="match status" value="1"/>
</dbReference>
<dbReference type="GO" id="GO:0003677">
    <property type="term" value="F:DNA binding"/>
    <property type="evidence" value="ECO:0007669"/>
    <property type="project" value="UniProtKB-KW"/>
</dbReference>
<dbReference type="InterPro" id="IPR000551">
    <property type="entry name" value="MerR-type_HTH_dom"/>
</dbReference>
<dbReference type="SUPFAM" id="SSF46955">
    <property type="entry name" value="Putative DNA-binding domain"/>
    <property type="match status" value="1"/>
</dbReference>
<protein>
    <submittedName>
        <fullName evidence="3">MerR family transcriptional regulator</fullName>
    </submittedName>
</protein>
<dbReference type="Gene3D" id="3.20.80.10">
    <property type="entry name" value="Regulatory factor, effector binding domain"/>
    <property type="match status" value="1"/>
</dbReference>
<dbReference type="SMART" id="SM00422">
    <property type="entry name" value="HTH_MERR"/>
    <property type="match status" value="1"/>
</dbReference>
<dbReference type="PROSITE" id="PS50937">
    <property type="entry name" value="HTH_MERR_2"/>
    <property type="match status" value="1"/>
</dbReference>
<dbReference type="Pfam" id="PF13411">
    <property type="entry name" value="MerR_1"/>
    <property type="match status" value="1"/>
</dbReference>
<dbReference type="InterPro" id="IPR009061">
    <property type="entry name" value="DNA-bd_dom_put_sf"/>
</dbReference>
<dbReference type="InterPro" id="IPR010499">
    <property type="entry name" value="AraC_E-bd"/>
</dbReference>
<evidence type="ECO:0000259" key="2">
    <source>
        <dbReference type="PROSITE" id="PS50937"/>
    </source>
</evidence>
<dbReference type="InterPro" id="IPR047057">
    <property type="entry name" value="MerR_fam"/>
</dbReference>
<proteinExistence type="predicted"/>
<gene>
    <name evidence="3" type="ORF">PUP29_05595</name>
</gene>
<evidence type="ECO:0000256" key="1">
    <source>
        <dbReference type="ARBA" id="ARBA00023125"/>
    </source>
</evidence>
<accession>A0AAU8ACA5</accession>
<dbReference type="SUPFAM" id="SSF55136">
    <property type="entry name" value="Probable bacterial effector-binding domain"/>
    <property type="match status" value="1"/>
</dbReference>
<dbReference type="EMBL" id="CP117826">
    <property type="protein sequence ID" value="XCC63387.1"/>
    <property type="molecule type" value="Genomic_DNA"/>
</dbReference>
<dbReference type="RefSeq" id="WP_079546745.1">
    <property type="nucleotide sequence ID" value="NZ_CP117826.1"/>
</dbReference>
<dbReference type="Pfam" id="PF06445">
    <property type="entry name" value="GyrI-like"/>
    <property type="match status" value="1"/>
</dbReference>
<feature type="domain" description="HTH merR-type" evidence="2">
    <location>
        <begin position="1"/>
        <end position="71"/>
    </location>
</feature>
<name>A0AAU8ACA5_9FIRM</name>
<sequence length="262" mass="30030">MFTIGEFSRLCMVTTKTLRHYDRIGLLTPAYISGETGYRYYEAGQFRDMFFIQKCKDYGFTLEETACLLHAPPHKAAARFAVRYEQLKQELVHQRKLLGKIREDIELLQKGIDIMNQETQKVKLVETEPFEIVSVRDMIAVKNFDILYQRMMNVLQQNGLTCEGGIVALYHCEEFDPEHVDAEIGAVVSCAESFTRTVPGGTCAMAVHCGPYSKLGRTYAAIVKWIEKNGRHIAGQPYEKYLNSPHEVPEEELVTEIYFPVR</sequence>
<dbReference type="InterPro" id="IPR011256">
    <property type="entry name" value="Reg_factor_effector_dom_sf"/>
</dbReference>
<dbReference type="AlphaFoldDB" id="A0AAU8ACA5"/>
<dbReference type="PANTHER" id="PTHR30204:SF97">
    <property type="entry name" value="MERR FAMILY REGULATORY PROTEIN"/>
    <property type="match status" value="1"/>
</dbReference>
<dbReference type="PANTHER" id="PTHR30204">
    <property type="entry name" value="REDOX-CYCLING DRUG-SENSING TRANSCRIPTIONAL ACTIVATOR SOXR"/>
    <property type="match status" value="1"/>
</dbReference>
<dbReference type="GO" id="GO:0003700">
    <property type="term" value="F:DNA-binding transcription factor activity"/>
    <property type="evidence" value="ECO:0007669"/>
    <property type="project" value="InterPro"/>
</dbReference>
<dbReference type="InterPro" id="IPR029442">
    <property type="entry name" value="GyrI-like"/>
</dbReference>